<dbReference type="GO" id="GO:2000234">
    <property type="term" value="P:positive regulation of rRNA processing"/>
    <property type="evidence" value="ECO:0007669"/>
    <property type="project" value="TreeGrafter"/>
</dbReference>
<feature type="region of interest" description="Disordered" evidence="9">
    <location>
        <begin position="1"/>
        <end position="115"/>
    </location>
</feature>
<dbReference type="PROSITE" id="PS50082">
    <property type="entry name" value="WD_REPEATS_2"/>
    <property type="match status" value="3"/>
</dbReference>
<evidence type="ECO:0000256" key="9">
    <source>
        <dbReference type="SAM" id="MobiDB-lite"/>
    </source>
</evidence>
<feature type="compositionally biased region" description="Polar residues" evidence="9">
    <location>
        <begin position="1168"/>
        <end position="1183"/>
    </location>
</feature>
<dbReference type="eggNOG" id="KOG1963">
    <property type="taxonomic scope" value="Eukaryota"/>
</dbReference>
<dbReference type="PANTHER" id="PTHR44215:SF1">
    <property type="entry name" value="WD REPEAT-CONTAINING PROTEIN 75"/>
    <property type="match status" value="1"/>
</dbReference>
<dbReference type="GO" id="GO:0045943">
    <property type="term" value="P:positive regulation of transcription by RNA polymerase I"/>
    <property type="evidence" value="ECO:0007669"/>
    <property type="project" value="InterPro"/>
</dbReference>
<dbReference type="OrthoDB" id="4096at2759"/>
<keyword evidence="5" id="KW-0677">Repeat</keyword>
<feature type="repeat" description="WD" evidence="8">
    <location>
        <begin position="420"/>
        <end position="455"/>
    </location>
</feature>
<dbReference type="Pfam" id="PF23869">
    <property type="entry name" value="Beta-prop_WDR75_1st"/>
    <property type="match status" value="2"/>
</dbReference>
<feature type="compositionally biased region" description="Low complexity" evidence="9">
    <location>
        <begin position="1152"/>
        <end position="1164"/>
    </location>
</feature>
<feature type="region of interest" description="Disordered" evidence="9">
    <location>
        <begin position="243"/>
        <end position="274"/>
    </location>
</feature>
<dbReference type="Pfam" id="PF23769">
    <property type="entry name" value="Beta-prop_WDR75_2nd"/>
    <property type="match status" value="1"/>
</dbReference>
<evidence type="ECO:0000256" key="7">
    <source>
        <dbReference type="ARBA" id="ARBA00023242"/>
    </source>
</evidence>
<feature type="compositionally biased region" description="Low complexity" evidence="9">
    <location>
        <begin position="58"/>
        <end position="80"/>
    </location>
</feature>
<dbReference type="GeneID" id="19317370"/>
<evidence type="ECO:0000256" key="4">
    <source>
        <dbReference type="ARBA" id="ARBA00022574"/>
    </source>
</evidence>
<keyword evidence="7" id="KW-0539">Nucleus</keyword>
<feature type="region of interest" description="Disordered" evidence="9">
    <location>
        <begin position="1011"/>
        <end position="1041"/>
    </location>
</feature>
<feature type="region of interest" description="Disordered" evidence="9">
    <location>
        <begin position="1147"/>
        <end position="1193"/>
    </location>
</feature>
<dbReference type="PANTHER" id="PTHR44215">
    <property type="entry name" value="WD REPEAT-CONTAINING PROTEIN 75"/>
    <property type="match status" value="1"/>
</dbReference>
<protein>
    <recommendedName>
        <fullName evidence="10">WD repeat-containing protein 75 second beta-propeller domain-containing protein</fullName>
    </recommendedName>
</protein>
<dbReference type="HOGENOM" id="CLU_005417_1_0_1"/>
<feature type="compositionally biased region" description="Low complexity" evidence="9">
    <location>
        <begin position="89"/>
        <end position="99"/>
    </location>
</feature>
<evidence type="ECO:0000256" key="3">
    <source>
        <dbReference type="ARBA" id="ARBA00022552"/>
    </source>
</evidence>
<dbReference type="RefSeq" id="XP_007878968.1">
    <property type="nucleotide sequence ID" value="XM_007880777.1"/>
</dbReference>
<evidence type="ECO:0000256" key="2">
    <source>
        <dbReference type="ARBA" id="ARBA00022517"/>
    </source>
</evidence>
<dbReference type="AlphaFoldDB" id="A0A061HAB6"/>
<dbReference type="SMART" id="SM00320">
    <property type="entry name" value="WD40"/>
    <property type="match status" value="6"/>
</dbReference>
<dbReference type="GO" id="GO:0006364">
    <property type="term" value="P:rRNA processing"/>
    <property type="evidence" value="ECO:0007669"/>
    <property type="project" value="UniProtKB-KW"/>
</dbReference>
<dbReference type="KEGG" id="pfp:PFL1_03260"/>
<gene>
    <name evidence="11" type="ORF">PFL1_03260</name>
</gene>
<evidence type="ECO:0000259" key="10">
    <source>
        <dbReference type="Pfam" id="PF23769"/>
    </source>
</evidence>
<dbReference type="Proteomes" id="UP000053664">
    <property type="component" value="Unassembled WGS sequence"/>
</dbReference>
<dbReference type="GO" id="GO:0003723">
    <property type="term" value="F:RNA binding"/>
    <property type="evidence" value="ECO:0007669"/>
    <property type="project" value="InterPro"/>
</dbReference>
<evidence type="ECO:0000256" key="6">
    <source>
        <dbReference type="ARBA" id="ARBA00023163"/>
    </source>
</evidence>
<dbReference type="InterPro" id="IPR001680">
    <property type="entry name" value="WD40_rpt"/>
</dbReference>
<evidence type="ECO:0000313" key="11">
    <source>
        <dbReference type="EMBL" id="EPQ28970.1"/>
    </source>
</evidence>
<feature type="compositionally biased region" description="Basic and acidic residues" evidence="9">
    <location>
        <begin position="1112"/>
        <end position="1126"/>
    </location>
</feature>
<accession>A0A061HAB6</accession>
<sequence>MAGSRSAASPTKRASASASTATASPVSAPSAPATPKTKPVAGLTPNRAGMAASTPSRPAANGASGHASSPASAAKPAAAATVDDDVEMSSAVAAPASAPGPKPKKKKAEHSGTRWSAHGMHWDTLVEGKMSDLPVVFTRDADYFFLASKASIKIYSRTTGQVVSTLSSDAHAHTATITGMLLNPSNPLQLITASLDGQIKVWDFLDGVLLKSLDVGLPITSLAAHELFRGMVFVAVRKPRHEADSAGDAGSGKGSKKKKAGKGHAGALDAHDDDPSARHNSIIYTVSLTATATKVAPTTPGAAVKPELLRIGKTREAAALGISPNGKWLVVIGNRKVQVARTSNLRGGFTKFVTAAQGASAETGDRLTCMAFHPTEDARLVTGDDRGRIRVWYCLDDRYMADTDASGGPAMERHAPSTVLHWHAHAVSSLAFTPNGAHLLSGGEEGVLVVWQLASSGGNGASKEFVPRLGAPISSIAIANGLDGREQEFALGLADGTVTFIGSMNLKPTRSFSRIKIDSSRHLLSSSSSSSSANRLGLDSAARQAALAAKAHGLALAIHPSTGNLVLPSGHPSSIQFYDAEKDSNAMELEIAPSNRVSRADDDPIEPTRVEKVVFSTAVSDKTGESGEWMVTFDSRNLVDDAAAGTAGDAVEDDGDSDGSASQQLLRTRVISESSLKFWRWDLINRRYVLNTRIDRPHNGKRLTSITFSPSSDGYLLVTTGRDGKIRTWSLTARALKSGRTESYWTCRSCFQYREAMPLCSSFSPDGSLLAVGQGSYVTFWQPETNLLQMTLSCPELRHRIKQIKFVGPNGRWVVVASARSVVVWDLVLGRVCWRRDRLGFGPLQRQLSGWSASPGGAEGSEREGGISNILGVIDNDKDASTFCLVINRPREVRTLVEVYQTPSSASAASTTMAGRPLERYAVDGLKLRQVISSSALSPSSIAWSRSTPVEGPPRAPCLIGFTQSYDLVRLGDASKASPAAGPSSSSIRGIGAARKTLFDDLFGPTLLVGSAEAGDDDDNEERRASALASDASRDGAGKGGIEHLFATPSHLLPPVTSLLDSFVDRVLPPRRAASTVKGAVGGTAAGSTAQHTAGTTVDGRTEADEGEMEVDEKSKATETTRERDLQKEVQDVLLGDMSFLVDTFRGLLNGKPSNSTSPSPSKKQPAHQASRTPNGTPSSTPARSGKKRNPTS</sequence>
<evidence type="ECO:0000256" key="5">
    <source>
        <dbReference type="ARBA" id="ARBA00022737"/>
    </source>
</evidence>
<feature type="repeat" description="WD" evidence="8">
    <location>
        <begin position="170"/>
        <end position="212"/>
    </location>
</feature>
<feature type="repeat" description="WD" evidence="8">
    <location>
        <begin position="703"/>
        <end position="731"/>
    </location>
</feature>
<reference evidence="11 12" key="1">
    <citation type="journal article" date="2013" name="Plant Cell">
        <title>The transition from a phytopathogenic smut ancestor to an anamorphic biocontrol agent deciphered by comparative whole-genome analysis.</title>
        <authorList>
            <person name="Lefebvre F."/>
            <person name="Joly D.L."/>
            <person name="Labbe C."/>
            <person name="Teichmann B."/>
            <person name="Linning R."/>
            <person name="Belzile F."/>
            <person name="Bakkeren G."/>
            <person name="Belanger R.R."/>
        </authorList>
    </citation>
    <scope>NUCLEOTIDE SEQUENCE [LARGE SCALE GENOMIC DNA]</scope>
    <source>
        <strain evidence="11 12">PF-1</strain>
    </source>
</reference>
<dbReference type="GO" id="GO:0032040">
    <property type="term" value="C:small-subunit processome"/>
    <property type="evidence" value="ECO:0007669"/>
    <property type="project" value="InterPro"/>
</dbReference>
<dbReference type="PROSITE" id="PS50294">
    <property type="entry name" value="WD_REPEATS_REGION"/>
    <property type="match status" value="2"/>
</dbReference>
<dbReference type="InterPro" id="IPR053826">
    <property type="entry name" value="WDR75"/>
</dbReference>
<keyword evidence="2" id="KW-0690">Ribosome biogenesis</keyword>
<feature type="domain" description="WD repeat-containing protein 75 second beta-propeller" evidence="10">
    <location>
        <begin position="672"/>
        <end position="834"/>
    </location>
</feature>
<dbReference type="InterPro" id="IPR036322">
    <property type="entry name" value="WD40_repeat_dom_sf"/>
</dbReference>
<keyword evidence="4 8" id="KW-0853">WD repeat</keyword>
<dbReference type="SUPFAM" id="SSF50978">
    <property type="entry name" value="WD40 repeat-like"/>
    <property type="match status" value="2"/>
</dbReference>
<keyword evidence="6" id="KW-0804">Transcription</keyword>
<proteinExistence type="predicted"/>
<dbReference type="EMBL" id="KE361632">
    <property type="protein sequence ID" value="EPQ28970.1"/>
    <property type="molecule type" value="Genomic_DNA"/>
</dbReference>
<evidence type="ECO:0000313" key="12">
    <source>
        <dbReference type="Proteomes" id="UP000053664"/>
    </source>
</evidence>
<comment type="subcellular location">
    <subcellularLocation>
        <location evidence="1">Nucleus</location>
        <location evidence="1">Nucleolus</location>
    </subcellularLocation>
</comment>
<evidence type="ECO:0000256" key="1">
    <source>
        <dbReference type="ARBA" id="ARBA00004604"/>
    </source>
</evidence>
<feature type="region of interest" description="Disordered" evidence="9">
    <location>
        <begin position="1075"/>
        <end position="1126"/>
    </location>
</feature>
<dbReference type="InterPro" id="IPR015943">
    <property type="entry name" value="WD40/YVTN_repeat-like_dom_sf"/>
</dbReference>
<evidence type="ECO:0000256" key="8">
    <source>
        <dbReference type="PROSITE-ProRule" id="PRU00221"/>
    </source>
</evidence>
<dbReference type="Gene3D" id="2.130.10.10">
    <property type="entry name" value="YVTN repeat-like/Quinoprotein amine dehydrogenase"/>
    <property type="match status" value="3"/>
</dbReference>
<feature type="compositionally biased region" description="Low complexity" evidence="9">
    <location>
        <begin position="1"/>
        <end position="41"/>
    </location>
</feature>
<keyword evidence="3" id="KW-0698">rRNA processing</keyword>
<organism evidence="11 12">
    <name type="scientific">Pseudozyma flocculosa PF-1</name>
    <dbReference type="NCBI Taxonomy" id="1277687"/>
    <lineage>
        <taxon>Eukaryota</taxon>
        <taxon>Fungi</taxon>
        <taxon>Dikarya</taxon>
        <taxon>Basidiomycota</taxon>
        <taxon>Ustilaginomycotina</taxon>
        <taxon>Ustilaginomycetes</taxon>
        <taxon>Ustilaginales</taxon>
        <taxon>Ustilaginaceae</taxon>
        <taxon>Pseudozyma</taxon>
    </lineage>
</organism>
<dbReference type="InterPro" id="IPR057644">
    <property type="entry name" value="Beta-prop_WDR75_2nd"/>
</dbReference>
<name>A0A061HAB6_9BASI</name>